<dbReference type="AlphaFoldDB" id="A0A183KKY7"/>
<organism evidence="1">
    <name type="scientific">Schistosoma curassoni</name>
    <dbReference type="NCBI Taxonomy" id="6186"/>
    <lineage>
        <taxon>Eukaryota</taxon>
        <taxon>Metazoa</taxon>
        <taxon>Spiralia</taxon>
        <taxon>Lophotrochozoa</taxon>
        <taxon>Platyhelminthes</taxon>
        <taxon>Trematoda</taxon>
        <taxon>Digenea</taxon>
        <taxon>Strigeidida</taxon>
        <taxon>Schistosomatoidea</taxon>
        <taxon>Schistosomatidae</taxon>
        <taxon>Schistosoma</taxon>
    </lineage>
</organism>
<protein>
    <submittedName>
        <fullName evidence="1">Ovule protein</fullName>
    </submittedName>
</protein>
<name>A0A183KKY7_9TREM</name>
<accession>A0A183KKY7</accession>
<proteinExistence type="predicted"/>
<dbReference type="WBParaSite" id="SCUD_0001570301-mRNA-1">
    <property type="protein sequence ID" value="SCUD_0001570301-mRNA-1"/>
    <property type="gene ID" value="SCUD_0001570301"/>
</dbReference>
<reference evidence="1" key="1">
    <citation type="submission" date="2016-06" db="UniProtKB">
        <authorList>
            <consortium name="WormBaseParasite"/>
        </authorList>
    </citation>
    <scope>IDENTIFICATION</scope>
</reference>
<evidence type="ECO:0000313" key="1">
    <source>
        <dbReference type="WBParaSite" id="SCUD_0001570301-mRNA-1"/>
    </source>
</evidence>
<sequence length="80" mass="8985">LIKGLYIYDGSKRNVPREKVNLPNWWTIFVTDGCLSSIKRYLTICNFSLASSASNQLGCLKSTKYSVLSSLFNKLSMKAT</sequence>